<evidence type="ECO:0000313" key="2">
    <source>
        <dbReference type="EMBL" id="KKR00913.1"/>
    </source>
</evidence>
<reference evidence="2 3" key="1">
    <citation type="journal article" date="2015" name="Nature">
        <title>rRNA introns, odd ribosomes, and small enigmatic genomes across a large radiation of phyla.</title>
        <authorList>
            <person name="Brown C.T."/>
            <person name="Hug L.A."/>
            <person name="Thomas B.C."/>
            <person name="Sharon I."/>
            <person name="Castelle C.J."/>
            <person name="Singh A."/>
            <person name="Wilkins M.J."/>
            <person name="Williams K.H."/>
            <person name="Banfield J.F."/>
        </authorList>
    </citation>
    <scope>NUCLEOTIDE SEQUENCE [LARGE SCALE GENOMIC DNA]</scope>
</reference>
<proteinExistence type="predicted"/>
<comment type="caution">
    <text evidence="2">The sequence shown here is derived from an EMBL/GenBank/DDBJ whole genome shotgun (WGS) entry which is preliminary data.</text>
</comment>
<dbReference type="STRING" id="1618574.UT24_C0008G0041"/>
<feature type="transmembrane region" description="Helical" evidence="1">
    <location>
        <begin position="66"/>
        <end position="87"/>
    </location>
</feature>
<accession>A0A0G0MCJ6</accession>
<dbReference type="EMBL" id="LBWB01000008">
    <property type="protein sequence ID" value="KKR00913.1"/>
    <property type="molecule type" value="Genomic_DNA"/>
</dbReference>
<evidence type="ECO:0000313" key="3">
    <source>
        <dbReference type="Proteomes" id="UP000033881"/>
    </source>
</evidence>
<keyword evidence="1" id="KW-0812">Transmembrane</keyword>
<keyword evidence="1" id="KW-0472">Membrane</keyword>
<evidence type="ECO:0000256" key="1">
    <source>
        <dbReference type="SAM" id="Phobius"/>
    </source>
</evidence>
<dbReference type="Proteomes" id="UP000033881">
    <property type="component" value="Unassembled WGS sequence"/>
</dbReference>
<gene>
    <name evidence="2" type="ORF">UT24_C0008G0041</name>
</gene>
<protein>
    <recommendedName>
        <fullName evidence="4">DUF4352 domain-containing protein</fullName>
    </recommendedName>
</protein>
<name>A0A0G0MCJ6_9BACT</name>
<organism evidence="2 3">
    <name type="scientific">Candidatus Woesebacteria bacterium GW2011_GWB1_39_12</name>
    <dbReference type="NCBI Taxonomy" id="1618574"/>
    <lineage>
        <taxon>Bacteria</taxon>
        <taxon>Candidatus Woeseibacteriota</taxon>
    </lineage>
</organism>
<evidence type="ECO:0008006" key="4">
    <source>
        <dbReference type="Google" id="ProtNLM"/>
    </source>
</evidence>
<sequence>MVERSELTGVITYFQKIYTFPSKLFNLLKGSTLLFVDKIRLLKNRENIVGDQHLENVGQRFTPKKYFKSIALVTVIVIVLLGLVKILDNYKSKGSSGEVIDVGSARSSIDFNKEFVFPLKNDKGEEVAKLKYLIEKAELRDEIVVKGQRAKAIKGRTFLILNLKIANEFNQSIEIKSRDYVRLSVNGNKDEWLAPDIHNDPVEVQAISTKYTRIGFPINDTDHDLVIRVGEINGDKEEIALQF</sequence>
<dbReference type="AlphaFoldDB" id="A0A0G0MCJ6"/>
<keyword evidence="1" id="KW-1133">Transmembrane helix</keyword>